<evidence type="ECO:0000259" key="7">
    <source>
        <dbReference type="Pfam" id="PF09864"/>
    </source>
</evidence>
<dbReference type="Pfam" id="PF07007">
    <property type="entry name" value="LprI"/>
    <property type="match status" value="1"/>
</dbReference>
<evidence type="ECO:0000256" key="2">
    <source>
        <dbReference type="ARBA" id="ARBA00023136"/>
    </source>
</evidence>
<keyword evidence="2" id="KW-0472">Membrane</keyword>
<evidence type="ECO:0000256" key="3">
    <source>
        <dbReference type="ARBA" id="ARBA00023139"/>
    </source>
</evidence>
<dbReference type="Gene3D" id="1.20.1270.180">
    <property type="match status" value="1"/>
</dbReference>
<dbReference type="InterPro" id="IPR036328">
    <property type="entry name" value="MliC_sf"/>
</dbReference>
<evidence type="ECO:0000313" key="8">
    <source>
        <dbReference type="EMBL" id="ALP39462.1"/>
    </source>
</evidence>
<name>A0A0S2SCM3_9GAMM</name>
<dbReference type="RefSeq" id="WP_060587089.1">
    <property type="nucleotide sequence ID" value="NZ_CP013067.1"/>
</dbReference>
<feature type="domain" description="C-type lysozyme inhibitor" evidence="7">
    <location>
        <begin position="117"/>
        <end position="187"/>
    </location>
</feature>
<evidence type="ECO:0000256" key="5">
    <source>
        <dbReference type="SAM" id="SignalP"/>
    </source>
</evidence>
<feature type="domain" description="Lysozyme inhibitor LprI-like N-terminal" evidence="6">
    <location>
        <begin position="24"/>
        <end position="102"/>
    </location>
</feature>
<dbReference type="Pfam" id="PF09864">
    <property type="entry name" value="MliC"/>
    <property type="match status" value="1"/>
</dbReference>
<keyword evidence="1 5" id="KW-0732">Signal</keyword>
<dbReference type="EMBL" id="CP013067">
    <property type="protein sequence ID" value="ALP39462.1"/>
    <property type="molecule type" value="Genomic_DNA"/>
</dbReference>
<organism evidence="8 9">
    <name type="scientific">Aeromonas schubertii</name>
    <dbReference type="NCBI Taxonomy" id="652"/>
    <lineage>
        <taxon>Bacteria</taxon>
        <taxon>Pseudomonadati</taxon>
        <taxon>Pseudomonadota</taxon>
        <taxon>Gammaproteobacteria</taxon>
        <taxon>Aeromonadales</taxon>
        <taxon>Aeromonadaceae</taxon>
        <taxon>Aeromonas</taxon>
    </lineage>
</organism>
<reference evidence="8 9" key="2">
    <citation type="journal article" date="2016" name="Genome Announc.">
        <title>Complete Genome Sequence of the Highly Virulent Aeromonas schubertii Strain WL1483, Isolated from Diseased Snakehead Fish (Channa argus) in China.</title>
        <authorList>
            <person name="Liu L."/>
            <person name="Li N."/>
            <person name="Zhang D."/>
            <person name="Fu X."/>
            <person name="Shi C."/>
            <person name="Lin Q."/>
            <person name="Hao G."/>
        </authorList>
    </citation>
    <scope>NUCLEOTIDE SEQUENCE [LARGE SCALE GENOMIC DNA]</scope>
    <source>
        <strain evidence="8 9">WL1483</strain>
    </source>
</reference>
<feature type="signal peptide" evidence="5">
    <location>
        <begin position="1"/>
        <end position="18"/>
    </location>
</feature>
<keyword evidence="4" id="KW-0449">Lipoprotein</keyword>
<dbReference type="GO" id="GO:0005576">
    <property type="term" value="C:extracellular region"/>
    <property type="evidence" value="ECO:0007669"/>
    <property type="project" value="TreeGrafter"/>
</dbReference>
<dbReference type="SUPFAM" id="SSF141488">
    <property type="entry name" value="YdhA-like"/>
    <property type="match status" value="1"/>
</dbReference>
<evidence type="ECO:0000259" key="6">
    <source>
        <dbReference type="Pfam" id="PF07007"/>
    </source>
</evidence>
<evidence type="ECO:0000256" key="1">
    <source>
        <dbReference type="ARBA" id="ARBA00022729"/>
    </source>
</evidence>
<reference evidence="9" key="1">
    <citation type="submission" date="2015-10" db="EMBL/GenBank/DDBJ databases">
        <title>Complete Genome Sequence of Aeromonas schubertii strain WL1483.</title>
        <authorList>
            <person name="Liu L."/>
        </authorList>
    </citation>
    <scope>NUCLEOTIDE SEQUENCE [LARGE SCALE GENOMIC DNA]</scope>
    <source>
        <strain evidence="9">WL1483</strain>
    </source>
</reference>
<dbReference type="InterPro" id="IPR052755">
    <property type="entry name" value="Lysozyme_Inhibitor_LprI"/>
</dbReference>
<dbReference type="InterPro" id="IPR009739">
    <property type="entry name" value="LprI-like_N"/>
</dbReference>
<sequence length="198" mass="21944">MKFPLVALLLPLSCTALATPSFDCAKASGEVEQLICKDDALARLDNRLSTLWPKAIAQMSDEEKKREKAMQRGWIKGRNECWKGSDMRACVEQNYLTRITELQIKGSQVTVPAPVGYRCGDTRLTVYFYNETAQSAAVINLSDKGAAPRQLLAFNVRTASGAKYEGQNLSLWTKGKEALLERYGQPDSQCQEMAVSAE</sequence>
<dbReference type="InterPro" id="IPR018660">
    <property type="entry name" value="MliC"/>
</dbReference>
<evidence type="ECO:0000313" key="9">
    <source>
        <dbReference type="Proteomes" id="UP000058114"/>
    </source>
</evidence>
<dbReference type="PANTHER" id="PTHR37549">
    <property type="entry name" value="LIPOPROTEIN LPRI"/>
    <property type="match status" value="1"/>
</dbReference>
<dbReference type="Proteomes" id="UP000058114">
    <property type="component" value="Chromosome"/>
</dbReference>
<keyword evidence="3" id="KW-0564">Palmitate</keyword>
<evidence type="ECO:0000256" key="4">
    <source>
        <dbReference type="ARBA" id="ARBA00023288"/>
    </source>
</evidence>
<protein>
    <submittedName>
        <fullName evidence="8">Uncharacterized protein</fullName>
    </submittedName>
</protein>
<dbReference type="PANTHER" id="PTHR37549:SF1">
    <property type="entry name" value="LIPOPROTEIN LPRI"/>
    <property type="match status" value="1"/>
</dbReference>
<dbReference type="KEGG" id="asr:WL1483_43"/>
<dbReference type="AlphaFoldDB" id="A0A0S2SCM3"/>
<feature type="chain" id="PRO_5006604262" evidence="5">
    <location>
        <begin position="19"/>
        <end position="198"/>
    </location>
</feature>
<gene>
    <name evidence="8" type="ORF">WL1483_43</name>
</gene>
<proteinExistence type="predicted"/>
<dbReference type="Gene3D" id="2.40.128.200">
    <property type="match status" value="1"/>
</dbReference>
<accession>A0A0S2SCM3</accession>
<dbReference type="PATRIC" id="fig|652.5.peg.3176"/>